<dbReference type="AlphaFoldDB" id="A0A1G7SL07"/>
<evidence type="ECO:0000256" key="1">
    <source>
        <dbReference type="SAM" id="SignalP"/>
    </source>
</evidence>
<dbReference type="PROSITE" id="PS51257">
    <property type="entry name" value="PROKAR_LIPOPROTEIN"/>
    <property type="match status" value="1"/>
</dbReference>
<reference evidence="2 3" key="1">
    <citation type="submission" date="2016-10" db="EMBL/GenBank/DDBJ databases">
        <authorList>
            <person name="de Groot N.N."/>
        </authorList>
    </citation>
    <scope>NUCLEOTIDE SEQUENCE [LARGE SCALE GENOMIC DNA]</scope>
    <source>
        <strain evidence="3">DSM 938 / 37b4</strain>
    </source>
</reference>
<dbReference type="OrthoDB" id="8451006at2"/>
<dbReference type="Proteomes" id="UP000183812">
    <property type="component" value="Unassembled WGS sequence"/>
</dbReference>
<evidence type="ECO:0000313" key="2">
    <source>
        <dbReference type="EMBL" id="SDG23755.1"/>
    </source>
</evidence>
<dbReference type="EMBL" id="FNAY01000043">
    <property type="protein sequence ID" value="SDG23755.1"/>
    <property type="molecule type" value="Genomic_DNA"/>
</dbReference>
<feature type="signal peptide" evidence="1">
    <location>
        <begin position="1"/>
        <end position="28"/>
    </location>
</feature>
<evidence type="ECO:0000313" key="3">
    <source>
        <dbReference type="Proteomes" id="UP000183812"/>
    </source>
</evidence>
<sequence length="81" mass="8518">MPSTARCSTPPTAALLIVMLWLSACATAGSDTRAPCPPVVDYTSAEQAHAADEVEALPEGAVVVRMLSDYAVLRDQARACR</sequence>
<proteinExistence type="predicted"/>
<name>A0A1G7SL07_RHOCA</name>
<evidence type="ECO:0008006" key="4">
    <source>
        <dbReference type="Google" id="ProtNLM"/>
    </source>
</evidence>
<accession>A0A1G7SL07</accession>
<protein>
    <recommendedName>
        <fullName evidence="4">Lipoprotein</fullName>
    </recommendedName>
</protein>
<keyword evidence="1" id="KW-0732">Signal</keyword>
<organism evidence="2 3">
    <name type="scientific">Rhodobacter capsulatus</name>
    <name type="common">Rhodopseudomonas capsulata</name>
    <dbReference type="NCBI Taxonomy" id="1061"/>
    <lineage>
        <taxon>Bacteria</taxon>
        <taxon>Pseudomonadati</taxon>
        <taxon>Pseudomonadota</taxon>
        <taxon>Alphaproteobacteria</taxon>
        <taxon>Rhodobacterales</taxon>
        <taxon>Rhodobacter group</taxon>
        <taxon>Rhodobacter</taxon>
    </lineage>
</organism>
<gene>
    <name evidence="2" type="ORF">SAMN04244550_03634</name>
</gene>
<feature type="chain" id="PRO_5010201435" description="Lipoprotein" evidence="1">
    <location>
        <begin position="29"/>
        <end position="81"/>
    </location>
</feature>